<organism evidence="1 2">
    <name type="scientific">Nocardia pseudobrasiliensis</name>
    <dbReference type="NCBI Taxonomy" id="45979"/>
    <lineage>
        <taxon>Bacteria</taxon>
        <taxon>Bacillati</taxon>
        <taxon>Actinomycetota</taxon>
        <taxon>Actinomycetes</taxon>
        <taxon>Mycobacteriales</taxon>
        <taxon>Nocardiaceae</taxon>
        <taxon>Nocardia</taxon>
    </lineage>
</organism>
<name>A0A370I2W1_9NOCA</name>
<sequence>MNPLPTKTQLLNACRGVDYDHHPILNAAFGLTGIHERQLTTVRFGFDEMESRRAELLSEIDRCVARSLPPAHGAARIHTETMGAVVDRMARFTALAYAALAGTLDCELGSSWEHLAELAVAYEDLIDELHMGRRRLPGCA</sequence>
<accession>A0A370I2W1</accession>
<proteinExistence type="predicted"/>
<evidence type="ECO:0000313" key="1">
    <source>
        <dbReference type="EMBL" id="RDI65077.1"/>
    </source>
</evidence>
<dbReference type="RefSeq" id="WP_067998575.1">
    <property type="nucleotide sequence ID" value="NZ_QQBC01000007.1"/>
</dbReference>
<comment type="caution">
    <text evidence="1">The sequence shown here is derived from an EMBL/GenBank/DDBJ whole genome shotgun (WGS) entry which is preliminary data.</text>
</comment>
<gene>
    <name evidence="1" type="ORF">DFR76_107455</name>
</gene>
<keyword evidence="2" id="KW-1185">Reference proteome</keyword>
<dbReference type="EMBL" id="QQBC01000007">
    <property type="protein sequence ID" value="RDI65077.1"/>
    <property type="molecule type" value="Genomic_DNA"/>
</dbReference>
<protein>
    <submittedName>
        <fullName evidence="1">Uncharacterized protein DUF4254</fullName>
    </submittedName>
</protein>
<dbReference type="Pfam" id="PF14063">
    <property type="entry name" value="DUF4254"/>
    <property type="match status" value="1"/>
</dbReference>
<dbReference type="Proteomes" id="UP000254869">
    <property type="component" value="Unassembled WGS sequence"/>
</dbReference>
<evidence type="ECO:0000313" key="2">
    <source>
        <dbReference type="Proteomes" id="UP000254869"/>
    </source>
</evidence>
<dbReference type="AlphaFoldDB" id="A0A370I2W1"/>
<reference evidence="1 2" key="1">
    <citation type="submission" date="2018-07" db="EMBL/GenBank/DDBJ databases">
        <title>Genomic Encyclopedia of Type Strains, Phase IV (KMG-IV): sequencing the most valuable type-strain genomes for metagenomic binning, comparative biology and taxonomic classification.</title>
        <authorList>
            <person name="Goeker M."/>
        </authorList>
    </citation>
    <scope>NUCLEOTIDE SEQUENCE [LARGE SCALE GENOMIC DNA]</scope>
    <source>
        <strain evidence="1 2">DSM 44290</strain>
    </source>
</reference>
<dbReference type="InterPro" id="IPR025350">
    <property type="entry name" value="DUF4254"/>
</dbReference>